<reference evidence="1" key="1">
    <citation type="submission" date="2021-06" db="EMBL/GenBank/DDBJ databases">
        <authorList>
            <person name="Kallberg Y."/>
            <person name="Tangrot J."/>
            <person name="Rosling A."/>
        </authorList>
    </citation>
    <scope>NUCLEOTIDE SEQUENCE</scope>
    <source>
        <strain evidence="1">MA461A</strain>
    </source>
</reference>
<protein>
    <submittedName>
        <fullName evidence="1">36380_t:CDS:1</fullName>
    </submittedName>
</protein>
<sequence>KKAYEIKAHKYNTNANNSKAENFDNTDNISVYDKVVKNDNTASIIKQLQAAIKQYNHYGNNTKLEDNNNDNNLSAYNKPIENNNAKNIIKRVL</sequence>
<gene>
    <name evidence="1" type="ORF">RPERSI_LOCUS31308</name>
</gene>
<accession>A0ACA9SHK6</accession>
<organism evidence="1 2">
    <name type="scientific">Racocetra persica</name>
    <dbReference type="NCBI Taxonomy" id="160502"/>
    <lineage>
        <taxon>Eukaryota</taxon>
        <taxon>Fungi</taxon>
        <taxon>Fungi incertae sedis</taxon>
        <taxon>Mucoromycota</taxon>
        <taxon>Glomeromycotina</taxon>
        <taxon>Glomeromycetes</taxon>
        <taxon>Diversisporales</taxon>
        <taxon>Gigasporaceae</taxon>
        <taxon>Racocetra</taxon>
    </lineage>
</organism>
<comment type="caution">
    <text evidence="1">The sequence shown here is derived from an EMBL/GenBank/DDBJ whole genome shotgun (WGS) entry which is preliminary data.</text>
</comment>
<dbReference type="Proteomes" id="UP000789920">
    <property type="component" value="Unassembled WGS sequence"/>
</dbReference>
<keyword evidence="2" id="KW-1185">Reference proteome</keyword>
<feature type="non-terminal residue" evidence="1">
    <location>
        <position position="1"/>
    </location>
</feature>
<dbReference type="EMBL" id="CAJVQC010125790">
    <property type="protein sequence ID" value="CAG8840117.1"/>
    <property type="molecule type" value="Genomic_DNA"/>
</dbReference>
<name>A0ACA9SHK6_9GLOM</name>
<proteinExistence type="predicted"/>
<evidence type="ECO:0000313" key="2">
    <source>
        <dbReference type="Proteomes" id="UP000789920"/>
    </source>
</evidence>
<evidence type="ECO:0000313" key="1">
    <source>
        <dbReference type="EMBL" id="CAG8840117.1"/>
    </source>
</evidence>